<comment type="caution">
    <text evidence="2">The sequence shown here is derived from an EMBL/GenBank/DDBJ whole genome shotgun (WGS) entry which is preliminary data.</text>
</comment>
<dbReference type="AlphaFoldDB" id="A0A811NAN4"/>
<dbReference type="PANTHER" id="PTHR37751">
    <property type="entry name" value="LOW PROTEIN: M-PHASE INDUCER PHOSPHATASE-LIKE PROTEIN"/>
    <property type="match status" value="1"/>
</dbReference>
<dbReference type="PANTHER" id="PTHR37751:SF1">
    <property type="entry name" value="LOW PROTEIN: M-PHASE INDUCER PHOSPHATASE-LIKE PROTEIN"/>
    <property type="match status" value="1"/>
</dbReference>
<accession>A0A811NAN4</accession>
<proteinExistence type="predicted"/>
<reference evidence="2" key="1">
    <citation type="submission" date="2020-10" db="EMBL/GenBank/DDBJ databases">
        <authorList>
            <person name="Han B."/>
            <person name="Lu T."/>
            <person name="Zhao Q."/>
            <person name="Huang X."/>
            <person name="Zhao Y."/>
        </authorList>
    </citation>
    <scope>NUCLEOTIDE SEQUENCE</scope>
</reference>
<dbReference type="EMBL" id="CAJGYO010000003">
    <property type="protein sequence ID" value="CAD6218882.1"/>
    <property type="molecule type" value="Genomic_DNA"/>
</dbReference>
<protein>
    <submittedName>
        <fullName evidence="2">Uncharacterized protein</fullName>
    </submittedName>
</protein>
<gene>
    <name evidence="2" type="ORF">NCGR_LOCUS12711</name>
</gene>
<dbReference type="OrthoDB" id="1939700at2759"/>
<keyword evidence="3" id="KW-1185">Reference proteome</keyword>
<name>A0A811NAN4_9POAL</name>
<feature type="region of interest" description="Disordered" evidence="1">
    <location>
        <begin position="78"/>
        <end position="106"/>
    </location>
</feature>
<dbReference type="Proteomes" id="UP000604825">
    <property type="component" value="Unassembled WGS sequence"/>
</dbReference>
<sequence>MSSYMKTMMSWDRSRLSLQALKENVLDRVVHYISMPSTPTSWSAATAFGKKKDGACNRRGQDERAAAKEHAREILRQAKETVASRKSGKNNTSSSERAGSCRGSAG</sequence>
<evidence type="ECO:0000313" key="2">
    <source>
        <dbReference type="EMBL" id="CAD6218882.1"/>
    </source>
</evidence>
<evidence type="ECO:0000313" key="3">
    <source>
        <dbReference type="Proteomes" id="UP000604825"/>
    </source>
</evidence>
<organism evidence="2 3">
    <name type="scientific">Miscanthus lutarioriparius</name>
    <dbReference type="NCBI Taxonomy" id="422564"/>
    <lineage>
        <taxon>Eukaryota</taxon>
        <taxon>Viridiplantae</taxon>
        <taxon>Streptophyta</taxon>
        <taxon>Embryophyta</taxon>
        <taxon>Tracheophyta</taxon>
        <taxon>Spermatophyta</taxon>
        <taxon>Magnoliopsida</taxon>
        <taxon>Liliopsida</taxon>
        <taxon>Poales</taxon>
        <taxon>Poaceae</taxon>
        <taxon>PACMAD clade</taxon>
        <taxon>Panicoideae</taxon>
        <taxon>Andropogonodae</taxon>
        <taxon>Andropogoneae</taxon>
        <taxon>Saccharinae</taxon>
        <taxon>Miscanthus</taxon>
    </lineage>
</organism>
<evidence type="ECO:0000256" key="1">
    <source>
        <dbReference type="SAM" id="MobiDB-lite"/>
    </source>
</evidence>